<evidence type="ECO:0000256" key="4">
    <source>
        <dbReference type="ARBA" id="ARBA00022840"/>
    </source>
</evidence>
<dbReference type="InterPro" id="IPR007502">
    <property type="entry name" value="Helicase-assoc_dom"/>
</dbReference>
<evidence type="ECO:0000259" key="5">
    <source>
        <dbReference type="PROSITE" id="PS51192"/>
    </source>
</evidence>
<dbReference type="GO" id="GO:0005524">
    <property type="term" value="F:ATP binding"/>
    <property type="evidence" value="ECO:0007669"/>
    <property type="project" value="UniProtKB-KW"/>
</dbReference>
<dbReference type="PhylomeDB" id="Q55F84"/>
<dbReference type="AlphaFoldDB" id="Q55F84"/>
<dbReference type="EMBL" id="AAFI02000003">
    <property type="protein sequence ID" value="EAL73559.1"/>
    <property type="molecule type" value="Genomic_DNA"/>
</dbReference>
<dbReference type="Proteomes" id="UP000002195">
    <property type="component" value="Unassembled WGS sequence"/>
</dbReference>
<dbReference type="SMART" id="SM00847">
    <property type="entry name" value="HA2"/>
    <property type="match status" value="1"/>
</dbReference>
<dbReference type="InterPro" id="IPR027417">
    <property type="entry name" value="P-loop_NTPase"/>
</dbReference>
<dbReference type="SMR" id="Q55F84"/>
<dbReference type="GO" id="GO:0004386">
    <property type="term" value="F:helicase activity"/>
    <property type="evidence" value="ECO:0000318"/>
    <property type="project" value="GO_Central"/>
</dbReference>
<keyword evidence="3" id="KW-0347">Helicase</keyword>
<dbReference type="dictyBase" id="DDB_G0268212"/>
<dbReference type="InParanoid" id="Q55F84"/>
<evidence type="ECO:0000256" key="3">
    <source>
        <dbReference type="ARBA" id="ARBA00022806"/>
    </source>
</evidence>
<organism evidence="6 7">
    <name type="scientific">Dictyostelium discoideum</name>
    <name type="common">Social amoeba</name>
    <dbReference type="NCBI Taxonomy" id="44689"/>
    <lineage>
        <taxon>Eukaryota</taxon>
        <taxon>Amoebozoa</taxon>
        <taxon>Evosea</taxon>
        <taxon>Eumycetozoa</taxon>
        <taxon>Dictyostelia</taxon>
        <taxon>Dictyosteliales</taxon>
        <taxon>Dictyosteliaceae</taxon>
        <taxon>Dictyostelium</taxon>
    </lineage>
</organism>
<dbReference type="Gene3D" id="3.40.50.300">
    <property type="entry name" value="P-loop containing nucleotide triphosphate hydrolases"/>
    <property type="match status" value="1"/>
</dbReference>
<gene>
    <name evidence="6" type="ORF">DDB_G0268212</name>
</gene>
<dbReference type="GeneID" id="8616466"/>
<evidence type="ECO:0000256" key="2">
    <source>
        <dbReference type="ARBA" id="ARBA00022801"/>
    </source>
</evidence>
<dbReference type="SUPFAM" id="SSF52540">
    <property type="entry name" value="P-loop containing nucleoside triphosphate hydrolases"/>
    <property type="match status" value="1"/>
</dbReference>
<dbReference type="Pfam" id="PF21010">
    <property type="entry name" value="HA2_C"/>
    <property type="match status" value="1"/>
</dbReference>
<keyword evidence="4" id="KW-0067">ATP-binding</keyword>
<reference evidence="6 7" key="1">
    <citation type="journal article" date="2005" name="Nature">
        <title>The genome of the social amoeba Dictyostelium discoideum.</title>
        <authorList>
            <consortium name="The Dictyostelium discoideum Sequencing Consortium"/>
            <person name="Eichinger L."/>
            <person name="Pachebat J.A."/>
            <person name="Glockner G."/>
            <person name="Rajandream M.A."/>
            <person name="Sucgang R."/>
            <person name="Berriman M."/>
            <person name="Song J."/>
            <person name="Olsen R."/>
            <person name="Szafranski K."/>
            <person name="Xu Q."/>
            <person name="Tunggal B."/>
            <person name="Kummerfeld S."/>
            <person name="Madera M."/>
            <person name="Konfortov B.A."/>
            <person name="Rivero F."/>
            <person name="Bankier A.T."/>
            <person name="Lehmann R."/>
            <person name="Hamlin N."/>
            <person name="Davies R."/>
            <person name="Gaudet P."/>
            <person name="Fey P."/>
            <person name="Pilcher K."/>
            <person name="Chen G."/>
            <person name="Saunders D."/>
            <person name="Sodergren E."/>
            <person name="Davis P."/>
            <person name="Kerhornou A."/>
            <person name="Nie X."/>
            <person name="Hall N."/>
            <person name="Anjard C."/>
            <person name="Hemphill L."/>
            <person name="Bason N."/>
            <person name="Farbrother P."/>
            <person name="Desany B."/>
            <person name="Just E."/>
            <person name="Morio T."/>
            <person name="Rost R."/>
            <person name="Churcher C."/>
            <person name="Cooper J."/>
            <person name="Haydock S."/>
            <person name="van Driessche N."/>
            <person name="Cronin A."/>
            <person name="Goodhead I."/>
            <person name="Muzny D."/>
            <person name="Mourier T."/>
            <person name="Pain A."/>
            <person name="Lu M."/>
            <person name="Harper D."/>
            <person name="Lindsay R."/>
            <person name="Hauser H."/>
            <person name="James K."/>
            <person name="Quiles M."/>
            <person name="Madan Babu M."/>
            <person name="Saito T."/>
            <person name="Buchrieser C."/>
            <person name="Wardroper A."/>
            <person name="Felder M."/>
            <person name="Thangavelu M."/>
            <person name="Johnson D."/>
            <person name="Knights A."/>
            <person name="Loulseged H."/>
            <person name="Mungall K."/>
            <person name="Oliver K."/>
            <person name="Price C."/>
            <person name="Quail M.A."/>
            <person name="Urushihara H."/>
            <person name="Hernandez J."/>
            <person name="Rabbinowitsch E."/>
            <person name="Steffen D."/>
            <person name="Sanders M."/>
            <person name="Ma J."/>
            <person name="Kohara Y."/>
            <person name="Sharp S."/>
            <person name="Simmonds M."/>
            <person name="Spiegler S."/>
            <person name="Tivey A."/>
            <person name="Sugano S."/>
            <person name="White B."/>
            <person name="Walker D."/>
            <person name="Woodward J."/>
            <person name="Winckler T."/>
            <person name="Tanaka Y."/>
            <person name="Shaulsky G."/>
            <person name="Schleicher M."/>
            <person name="Weinstock G."/>
            <person name="Rosenthal A."/>
            <person name="Cox E.C."/>
            <person name="Chisholm R.L."/>
            <person name="Gibbs R."/>
            <person name="Loomis W.F."/>
            <person name="Platzer M."/>
            <person name="Kay R.R."/>
            <person name="Williams J."/>
            <person name="Dear P.H."/>
            <person name="Noegel A.A."/>
            <person name="Barrell B."/>
            <person name="Kuspa A."/>
        </authorList>
    </citation>
    <scope>NUCLEOTIDE SEQUENCE [LARGE SCALE GENOMIC DNA]</scope>
    <source>
        <strain evidence="6 7">AX4</strain>
    </source>
</reference>
<sequence>MNKKEILSLLEIKKILIIVGGDKTEKASEIPKLFLNDNPTNKTIVCTEAKRSNAIKLAELVSKQMNEQVGKTVGYGIRFEEKVSNESKIKFITDGLLVREMIVDPLLNNYSILIIDQVDERSLSTDLLLALLKKLEISTTKRPDLKIVILTSTNSNANEIKNFFGSDNVSTLSFGNEDSSITTTTTTPEIEKCKNLTPFILQLKSFNIDNLKSFEMITSPSLELINQSLNELFRLGAISSNQDNGSSKLTSIGNTMVGLPLEPIYSKVIIESEKLGCSEQILNIISMLLINNKNDLFINSKLSSSALIDSQSDHLTLLNVYNSFISNKCSPIWCNDNQINFQTIQTVQQIKNQLLNCLTKVSVKLLSCNDDGSSSKQSTDHIKKSFLSGFFNNVAKSTTDNSYETIVEPIRKVLLHPTSSVVPESNQFVLFGETFKIDRSEYIKDVSVIDQSWLR</sequence>
<proteinExistence type="predicted"/>
<dbReference type="STRING" id="44689.Q55F84"/>
<dbReference type="PANTHER" id="PTHR18934:SF99">
    <property type="entry name" value="ATP-DEPENDENT RNA HELICASE DHX37-RELATED"/>
    <property type="match status" value="1"/>
</dbReference>
<accession>Q55F84</accession>
<evidence type="ECO:0000256" key="1">
    <source>
        <dbReference type="ARBA" id="ARBA00022741"/>
    </source>
</evidence>
<keyword evidence="1" id="KW-0547">Nucleotide-binding</keyword>
<name>Q55F84_DICDI</name>
<keyword evidence="2" id="KW-0378">Hydrolase</keyword>
<dbReference type="RefSeq" id="XP_647649.1">
    <property type="nucleotide sequence ID" value="XM_642557.1"/>
</dbReference>
<dbReference type="HOGENOM" id="CLU_001832_5_11_1"/>
<dbReference type="IntAct" id="Q55F84">
    <property type="interactions" value="1"/>
</dbReference>
<dbReference type="eggNOG" id="KOG0922">
    <property type="taxonomic scope" value="Eukaryota"/>
</dbReference>
<dbReference type="FunCoup" id="Q55F84">
    <property type="interactions" value="1"/>
</dbReference>
<dbReference type="GO" id="GO:0016787">
    <property type="term" value="F:hydrolase activity"/>
    <property type="evidence" value="ECO:0007669"/>
    <property type="project" value="UniProtKB-KW"/>
</dbReference>
<dbReference type="GO" id="GO:0005730">
    <property type="term" value="C:nucleolus"/>
    <property type="evidence" value="ECO:0000318"/>
    <property type="project" value="GO_Central"/>
</dbReference>
<dbReference type="PROSITE" id="PS51192">
    <property type="entry name" value="HELICASE_ATP_BIND_1"/>
    <property type="match status" value="1"/>
</dbReference>
<comment type="caution">
    <text evidence="6">The sequence shown here is derived from an EMBL/GenBank/DDBJ whole genome shotgun (WGS) entry which is preliminary data.</text>
</comment>
<dbReference type="PANTHER" id="PTHR18934">
    <property type="entry name" value="ATP-DEPENDENT RNA HELICASE"/>
    <property type="match status" value="1"/>
</dbReference>
<dbReference type="KEGG" id="ddi:DDB_G0268212"/>
<dbReference type="Gene3D" id="1.20.120.1080">
    <property type="match status" value="1"/>
</dbReference>
<dbReference type="GO" id="GO:0003723">
    <property type="term" value="F:RNA binding"/>
    <property type="evidence" value="ECO:0000318"/>
    <property type="project" value="GO_Central"/>
</dbReference>
<dbReference type="VEuPathDB" id="AmoebaDB:DDB_G0268212"/>
<dbReference type="InterPro" id="IPR014001">
    <property type="entry name" value="Helicase_ATP-bd"/>
</dbReference>
<evidence type="ECO:0000313" key="7">
    <source>
        <dbReference type="Proteomes" id="UP000002195"/>
    </source>
</evidence>
<evidence type="ECO:0000313" key="6">
    <source>
        <dbReference type="EMBL" id="EAL73559.1"/>
    </source>
</evidence>
<dbReference type="PaxDb" id="44689-DDB0233906"/>
<feature type="domain" description="Helicase ATP-binding" evidence="5">
    <location>
        <begin position="7"/>
        <end position="172"/>
    </location>
</feature>
<keyword evidence="7" id="KW-1185">Reference proteome</keyword>
<dbReference type="Pfam" id="PF07717">
    <property type="entry name" value="OB_NTP_bind"/>
    <property type="match status" value="1"/>
</dbReference>
<dbReference type="GO" id="GO:0000462">
    <property type="term" value="P:maturation of SSU-rRNA from tricistronic rRNA transcript (SSU-rRNA, 5.8S rRNA, LSU-rRNA)"/>
    <property type="evidence" value="ECO:0000318"/>
    <property type="project" value="GO_Central"/>
</dbReference>
<protein>
    <recommendedName>
        <fullName evidence="5">Helicase ATP-binding domain-containing protein</fullName>
    </recommendedName>
</protein>
<dbReference type="InterPro" id="IPR011709">
    <property type="entry name" value="DEAD-box_helicase_OB_fold"/>
</dbReference>